<keyword evidence="2" id="KW-1185">Reference proteome</keyword>
<dbReference type="AlphaFoldDB" id="D1PS10"/>
<accession>D1PS10</accession>
<dbReference type="STRING" id="411471.SUBVAR_07193"/>
<gene>
    <name evidence="1" type="ORF">SUBVAR_07193</name>
</gene>
<proteinExistence type="predicted"/>
<name>D1PS10_9FIRM</name>
<comment type="caution">
    <text evidence="1">The sequence shown here is derived from an EMBL/GenBank/DDBJ whole genome shotgun (WGS) entry which is preliminary data.</text>
</comment>
<organism evidence="1 2">
    <name type="scientific">Subdoligranulum variabile DSM 15176</name>
    <dbReference type="NCBI Taxonomy" id="411471"/>
    <lineage>
        <taxon>Bacteria</taxon>
        <taxon>Bacillati</taxon>
        <taxon>Bacillota</taxon>
        <taxon>Clostridia</taxon>
        <taxon>Eubacteriales</taxon>
        <taxon>Oscillospiraceae</taxon>
        <taxon>Subdoligranulum</taxon>
    </lineage>
</organism>
<dbReference type="HOGENOM" id="CLU_1694607_0_0_9"/>
<reference evidence="1" key="1">
    <citation type="submission" date="2009-12" db="EMBL/GenBank/DDBJ databases">
        <authorList>
            <person name="Weinstock G."/>
            <person name="Sodergren E."/>
            <person name="Clifton S."/>
            <person name="Fulton L."/>
            <person name="Fulton B."/>
            <person name="Courtney L."/>
            <person name="Fronick C."/>
            <person name="Harrison M."/>
            <person name="Strong C."/>
            <person name="Farmer C."/>
            <person name="Delahaunty K."/>
            <person name="Markovic C."/>
            <person name="Hall O."/>
            <person name="Minx P."/>
            <person name="Tomlinson C."/>
            <person name="Mitreva M."/>
            <person name="Nelson J."/>
            <person name="Hou S."/>
            <person name="Wollam A."/>
            <person name="Pepin K.H."/>
            <person name="Johnson M."/>
            <person name="Bhonagiri V."/>
            <person name="Nash W.E."/>
            <person name="Warren W."/>
            <person name="Chinwalla A."/>
            <person name="Mardis E.R."/>
            <person name="Wilson R.K."/>
        </authorList>
    </citation>
    <scope>NUCLEOTIDE SEQUENCE [LARGE SCALE GENOMIC DNA]</scope>
    <source>
        <strain evidence="1">DSM 15176</strain>
    </source>
</reference>
<protein>
    <submittedName>
        <fullName evidence="1">Uncharacterized protein</fullName>
    </submittedName>
</protein>
<dbReference type="Proteomes" id="UP000003438">
    <property type="component" value="Unassembled WGS sequence"/>
</dbReference>
<dbReference type="EMBL" id="ACBY02000068">
    <property type="protein sequence ID" value="EFB74538.1"/>
    <property type="molecule type" value="Genomic_DNA"/>
</dbReference>
<evidence type="ECO:0000313" key="2">
    <source>
        <dbReference type="Proteomes" id="UP000003438"/>
    </source>
</evidence>
<sequence length="155" mass="18277">MEENKMDTEGKILRKKDEQDDLRAQITQDVMKMVQEELNKIKPSLISSIKEEVIKELSQTGSQSVQHKNKDDGWHIVDGTGRLDNKYMPRVLQGFHYDGWIYYVNRQNGKFLYKVREDRTDNRQLTDYTVNVDPDDFSVRNGDVYIDGYKIKIKL</sequence>
<evidence type="ECO:0000313" key="1">
    <source>
        <dbReference type="EMBL" id="EFB74538.1"/>
    </source>
</evidence>